<dbReference type="Proteomes" id="UP000051952">
    <property type="component" value="Unassembled WGS sequence"/>
</dbReference>
<evidence type="ECO:0000313" key="1">
    <source>
        <dbReference type="EMBL" id="CUI14274.1"/>
    </source>
</evidence>
<name>A0A0S4KF28_BODSA</name>
<proteinExistence type="predicted"/>
<dbReference type="VEuPathDB" id="TriTrypDB:BSAL_81890"/>
<dbReference type="EMBL" id="CYKH01000891">
    <property type="protein sequence ID" value="CUI14274.1"/>
    <property type="molecule type" value="Genomic_DNA"/>
</dbReference>
<protein>
    <submittedName>
        <fullName evidence="1">Uncharacterized protein</fullName>
    </submittedName>
</protein>
<dbReference type="AlphaFoldDB" id="A0A0S4KF28"/>
<reference evidence="2" key="1">
    <citation type="submission" date="2015-09" db="EMBL/GenBank/DDBJ databases">
        <authorList>
            <consortium name="Pathogen Informatics"/>
        </authorList>
    </citation>
    <scope>NUCLEOTIDE SEQUENCE [LARGE SCALE GENOMIC DNA]</scope>
    <source>
        <strain evidence="2">Lake Konstanz</strain>
    </source>
</reference>
<accession>A0A0S4KF28</accession>
<sequence>MSGYTWVPFASKSPCAYEVEYDWAGYRACGMSLVVSFVEKHLQSRDSPDGRLHLALKGLVWPPPSLPSNTLSSCSSSAQLRGAKYFWHVSLMHLPKFCSLSAPQKKIRENQIVK</sequence>
<organism evidence="1 2">
    <name type="scientific">Bodo saltans</name>
    <name type="common">Flagellated protozoan</name>
    <dbReference type="NCBI Taxonomy" id="75058"/>
    <lineage>
        <taxon>Eukaryota</taxon>
        <taxon>Discoba</taxon>
        <taxon>Euglenozoa</taxon>
        <taxon>Kinetoplastea</taxon>
        <taxon>Metakinetoplastina</taxon>
        <taxon>Eubodonida</taxon>
        <taxon>Bodonidae</taxon>
        <taxon>Bodo</taxon>
    </lineage>
</organism>
<gene>
    <name evidence="1" type="ORF">BSAL_81890</name>
</gene>
<evidence type="ECO:0000313" key="2">
    <source>
        <dbReference type="Proteomes" id="UP000051952"/>
    </source>
</evidence>
<keyword evidence="2" id="KW-1185">Reference proteome</keyword>